<keyword evidence="18" id="KW-1185">Reference proteome</keyword>
<feature type="domain" description="BRCT" evidence="15">
    <location>
        <begin position="49"/>
        <end position="139"/>
    </location>
</feature>
<keyword evidence="10 13" id="KW-0238">DNA-binding</keyword>
<evidence type="ECO:0000256" key="4">
    <source>
        <dbReference type="ARBA" id="ARBA00022634"/>
    </source>
</evidence>
<dbReference type="PROSITE" id="PS50173">
    <property type="entry name" value="UMUC"/>
    <property type="match status" value="1"/>
</dbReference>
<dbReference type="SUPFAM" id="SSF100879">
    <property type="entry name" value="Lesion bypass DNA polymerase (Y-family), little finger domain"/>
    <property type="match status" value="1"/>
</dbReference>
<dbReference type="EC" id="2.7.7.-" evidence="13"/>
<dbReference type="PANTHER" id="PTHR45990">
    <property type="entry name" value="DNA REPAIR PROTEIN REV1"/>
    <property type="match status" value="1"/>
</dbReference>
<evidence type="ECO:0000256" key="5">
    <source>
        <dbReference type="ARBA" id="ARBA00022679"/>
    </source>
</evidence>
<dbReference type="EMBL" id="CAKLBC010000297">
    <property type="protein sequence ID" value="CAH0485723.1"/>
    <property type="molecule type" value="Genomic_DNA"/>
</dbReference>
<keyword evidence="8 13" id="KW-0227">DNA damage</keyword>
<dbReference type="Gene3D" id="3.40.1170.60">
    <property type="match status" value="1"/>
</dbReference>
<dbReference type="InterPro" id="IPR017961">
    <property type="entry name" value="DNA_pol_Y-fam_little_finger"/>
</dbReference>
<evidence type="ECO:0000256" key="12">
    <source>
        <dbReference type="ARBA" id="ARBA00023242"/>
    </source>
</evidence>
<dbReference type="InterPro" id="IPR012112">
    <property type="entry name" value="REV1"/>
</dbReference>
<evidence type="ECO:0000313" key="17">
    <source>
        <dbReference type="EMBL" id="CAH0485723.1"/>
    </source>
</evidence>
<dbReference type="Pfam" id="PF00533">
    <property type="entry name" value="BRCT"/>
    <property type="match status" value="1"/>
</dbReference>
<dbReference type="Proteomes" id="UP001157938">
    <property type="component" value="Unassembled WGS sequence"/>
</dbReference>
<dbReference type="PIRSF" id="PIRSF036573">
    <property type="entry name" value="REV1"/>
    <property type="match status" value="1"/>
</dbReference>
<evidence type="ECO:0000259" key="16">
    <source>
        <dbReference type="PROSITE" id="PS50173"/>
    </source>
</evidence>
<feature type="region of interest" description="Disordered" evidence="14">
    <location>
        <begin position="749"/>
        <end position="780"/>
    </location>
</feature>
<dbReference type="InterPro" id="IPR001126">
    <property type="entry name" value="UmuC"/>
</dbReference>
<name>A0ABN8BXU9_9STRA</name>
<evidence type="ECO:0000256" key="13">
    <source>
        <dbReference type="PIRNR" id="PIRNR036573"/>
    </source>
</evidence>
<dbReference type="Pfam" id="PF11799">
    <property type="entry name" value="IMS_C"/>
    <property type="match status" value="1"/>
</dbReference>
<dbReference type="CDD" id="cd17719">
    <property type="entry name" value="BRCT_Rev1"/>
    <property type="match status" value="1"/>
</dbReference>
<accession>A0ABN8BXU9</accession>
<feature type="domain" description="UmuC" evidence="16">
    <location>
        <begin position="304"/>
        <end position="483"/>
    </location>
</feature>
<evidence type="ECO:0000256" key="3">
    <source>
        <dbReference type="ARBA" id="ARBA00020399"/>
    </source>
</evidence>
<dbReference type="PROSITE" id="PS50172">
    <property type="entry name" value="BRCT"/>
    <property type="match status" value="1"/>
</dbReference>
<keyword evidence="5 13" id="KW-0808">Transferase</keyword>
<evidence type="ECO:0000256" key="2">
    <source>
        <dbReference type="ARBA" id="ARBA00010945"/>
    </source>
</evidence>
<keyword evidence="6 13" id="KW-0548">Nucleotidyltransferase</keyword>
<protein>
    <recommendedName>
        <fullName evidence="3 13">DNA repair protein REV1</fullName>
        <ecNumber evidence="13">2.7.7.-</ecNumber>
    </recommendedName>
</protein>
<keyword evidence="12 13" id="KW-0539">Nucleus</keyword>
<keyword evidence="11 13" id="KW-0234">DNA repair</keyword>
<dbReference type="InterPro" id="IPR043128">
    <property type="entry name" value="Rev_trsase/Diguanyl_cyclase"/>
</dbReference>
<evidence type="ECO:0000259" key="15">
    <source>
        <dbReference type="PROSITE" id="PS50172"/>
    </source>
</evidence>
<keyword evidence="4 13" id="KW-0237">DNA synthesis</keyword>
<dbReference type="InterPro" id="IPR001357">
    <property type="entry name" value="BRCT_dom"/>
</dbReference>
<dbReference type="Pfam" id="PF00817">
    <property type="entry name" value="IMS"/>
    <property type="match status" value="1"/>
</dbReference>
<evidence type="ECO:0000313" key="18">
    <source>
        <dbReference type="Proteomes" id="UP001157938"/>
    </source>
</evidence>
<reference evidence="17 18" key="1">
    <citation type="submission" date="2021-11" db="EMBL/GenBank/DDBJ databases">
        <authorList>
            <person name="Islam A."/>
            <person name="Islam S."/>
            <person name="Flora M.S."/>
            <person name="Rahman M."/>
            <person name="Ziaur R.M."/>
            <person name="Epstein J.H."/>
            <person name="Hassan M."/>
            <person name="Klassen M."/>
            <person name="Woodard K."/>
            <person name="Webb A."/>
            <person name="Webby R.J."/>
            <person name="El Zowalaty M.E."/>
        </authorList>
    </citation>
    <scope>NUCLEOTIDE SEQUENCE [LARGE SCALE GENOMIC DNA]</scope>
    <source>
        <strain evidence="17">Pf1</strain>
    </source>
</reference>
<dbReference type="Gene3D" id="3.30.1490.100">
    <property type="entry name" value="DNA polymerase, Y-family, little finger domain"/>
    <property type="match status" value="1"/>
</dbReference>
<dbReference type="InterPro" id="IPR036775">
    <property type="entry name" value="DNA_pol_Y-fam_lit_finger_sf"/>
</dbReference>
<organism evidence="17 18">
    <name type="scientific">Peronospora farinosa</name>
    <dbReference type="NCBI Taxonomy" id="134698"/>
    <lineage>
        <taxon>Eukaryota</taxon>
        <taxon>Sar</taxon>
        <taxon>Stramenopiles</taxon>
        <taxon>Oomycota</taxon>
        <taxon>Peronosporomycetes</taxon>
        <taxon>Peronosporales</taxon>
        <taxon>Peronosporaceae</taxon>
        <taxon>Peronospora</taxon>
    </lineage>
</organism>
<feature type="compositionally biased region" description="Basic residues" evidence="14">
    <location>
        <begin position="763"/>
        <end position="780"/>
    </location>
</feature>
<dbReference type="SMART" id="SM00292">
    <property type="entry name" value="BRCT"/>
    <property type="match status" value="1"/>
</dbReference>
<comment type="function">
    <text evidence="13">Deoxycytidyl transferase involved in DNA repair. Transfers a dCMP residue from dCTP to the 3'-end of a DNA primer in a template-dependent reaction. May assist in the first step in the bypass of abasic lesions by the insertion of a nucleotide opposite the lesion. Required for normal induction of mutations by physical and chemical agents.</text>
</comment>
<feature type="compositionally biased region" description="Basic and acidic residues" evidence="14">
    <location>
        <begin position="699"/>
        <end position="710"/>
    </location>
</feature>
<proteinExistence type="inferred from homology"/>
<feature type="region of interest" description="Disordered" evidence="14">
    <location>
        <begin position="681"/>
        <end position="712"/>
    </location>
</feature>
<dbReference type="Pfam" id="PF21999">
    <property type="entry name" value="IMS_HHH_1"/>
    <property type="match status" value="1"/>
</dbReference>
<keyword evidence="7" id="KW-0479">Metal-binding</keyword>
<evidence type="ECO:0000256" key="10">
    <source>
        <dbReference type="ARBA" id="ARBA00023125"/>
    </source>
</evidence>
<sequence length="984" mass="109277">MMGRQSDGPGKKRVGEHHDGEFSVYMSHKIQKLRAQNDSIVSASSLDGKVVDIFRGVCVYVDGYTVPSKEEIRRLMLLHGGTFEHYETNRVTHIIATHLPASKLLLLKKSRKPLPLVHPNWIVHSIEQKQLLPVQQFQSKGFVDPTQCTISHLSGSNSLSSPLGTNDSTFEVKNKLVHGIPSVLDATALTPKYDVNPIEADTGDEEEDSHGFSGENNGLNALKDPFLVSPVLEECEKTSSAPDKLQTISTRDGPEFVKHFFAKSRLHHIGTWRSTFQQKAAEFLAKYKGGQVTRALASSNDRVMLHVDMDCFFVAVAVRCRPQLENVPVAVAHSGNAGSSEISSCNYLARAKGVGAGMFMQTAKELCPDLVVLPYQFDAIQRVSFQIYDIFFSHTPFVQAVSCDEAFLEFGKGTDGMEMAMTIRQEIFEQTGCAASVGVSFNILLAKLSSQKAKPDGIYQVSDPDQAATFMLSLNIRDLPGAGVKTRAKLEALGVEDVRQLVSMTKGELVQSVGKAPGEMLYNYARGRDIRPLSMESNMMRKSVSAVVNFGIRFENWENATVFLSALGEELSHRLRNLKVRTQCVTLLIKKRAEGAPVEPSKFMGHGVCDNFSKSHVLAEATDDQVVIGKICIELLRRFNFPSEELRGVGVQATKLVSHTQSVNKRSGQLFKAWLTDSAQPPDILPSSHSPRVPTASEQEERERKTKDELEGNVNRNDFTATTFSQIDTGVLEELPEQLKREILASYGRGAPSRTVPTSHQLPPKRKTNGKAPLRRRHPARNIFDSKSNSRLARAVHASFEESKKVDALNDVRMSQVDSEVYFSLPFAIRNEIDRYAKKRKPTSMVIPRPNVPSDTSPKQVVNKKLAPVLPSIEDLYAKLVESLPGAVSNSESDDERPVDNNRARSAAFDAIYSRILIEVENRTLDQALRMLRFVRRKCLSTSTCADLTNVLKRGFNHILTLVNQDIRQHFNGVLSLRLVAPLE</sequence>
<evidence type="ECO:0000256" key="6">
    <source>
        <dbReference type="ARBA" id="ARBA00022695"/>
    </source>
</evidence>
<comment type="subcellular location">
    <subcellularLocation>
        <location evidence="1 13">Nucleus</location>
    </subcellularLocation>
</comment>
<dbReference type="Gene3D" id="1.10.150.20">
    <property type="entry name" value="5' to 3' exonuclease, C-terminal subdomain"/>
    <property type="match status" value="1"/>
</dbReference>
<dbReference type="InterPro" id="IPR036420">
    <property type="entry name" value="BRCT_dom_sf"/>
</dbReference>
<evidence type="ECO:0000256" key="8">
    <source>
        <dbReference type="ARBA" id="ARBA00022763"/>
    </source>
</evidence>
<dbReference type="SUPFAM" id="SSF56672">
    <property type="entry name" value="DNA/RNA polymerases"/>
    <property type="match status" value="1"/>
</dbReference>
<dbReference type="Gene3D" id="6.10.250.1490">
    <property type="match status" value="1"/>
</dbReference>
<gene>
    <name evidence="17" type="ORF">PFR001_LOCUS1399</name>
</gene>
<dbReference type="Gene3D" id="3.40.50.10190">
    <property type="entry name" value="BRCT domain"/>
    <property type="match status" value="1"/>
</dbReference>
<dbReference type="InterPro" id="IPR053848">
    <property type="entry name" value="IMS_HHH_1"/>
</dbReference>
<evidence type="ECO:0000256" key="14">
    <source>
        <dbReference type="SAM" id="MobiDB-lite"/>
    </source>
</evidence>
<dbReference type="PANTHER" id="PTHR45990:SF1">
    <property type="entry name" value="DNA REPAIR PROTEIN REV1"/>
    <property type="match status" value="1"/>
</dbReference>
<comment type="caution">
    <text evidence="17">The sequence shown here is derived from an EMBL/GenBank/DDBJ whole genome shotgun (WGS) entry which is preliminary data.</text>
</comment>
<comment type="similarity">
    <text evidence="2 13">Belongs to the DNA polymerase type-Y family.</text>
</comment>
<dbReference type="Gene3D" id="3.30.70.270">
    <property type="match status" value="1"/>
</dbReference>
<evidence type="ECO:0000256" key="11">
    <source>
        <dbReference type="ARBA" id="ARBA00023204"/>
    </source>
</evidence>
<evidence type="ECO:0000256" key="1">
    <source>
        <dbReference type="ARBA" id="ARBA00004123"/>
    </source>
</evidence>
<keyword evidence="9" id="KW-0460">Magnesium</keyword>
<evidence type="ECO:0000256" key="7">
    <source>
        <dbReference type="ARBA" id="ARBA00022723"/>
    </source>
</evidence>
<evidence type="ECO:0000256" key="9">
    <source>
        <dbReference type="ARBA" id="ARBA00022842"/>
    </source>
</evidence>
<dbReference type="InterPro" id="IPR043502">
    <property type="entry name" value="DNA/RNA_pol_sf"/>
</dbReference>
<dbReference type="SUPFAM" id="SSF52113">
    <property type="entry name" value="BRCT domain"/>
    <property type="match status" value="1"/>
</dbReference>